<keyword evidence="5 9" id="KW-0067">ATP-binding</keyword>
<dbReference type="CDD" id="cd00673">
    <property type="entry name" value="AlaRS_core"/>
    <property type="match status" value="1"/>
</dbReference>
<comment type="caution">
    <text evidence="11">The sequence shown here is derived from an EMBL/GenBank/DDBJ whole genome shotgun (WGS) entry which is preliminary data.</text>
</comment>
<dbReference type="InterPro" id="IPR002318">
    <property type="entry name" value="Ala-tRNA-lgiase_IIc"/>
</dbReference>
<keyword evidence="9" id="KW-0479">Metal-binding</keyword>
<dbReference type="HAMAP" id="MF_00036_B">
    <property type="entry name" value="Ala_tRNA_synth_B"/>
    <property type="match status" value="1"/>
</dbReference>
<evidence type="ECO:0000313" key="11">
    <source>
        <dbReference type="EMBL" id="PIQ75074.1"/>
    </source>
</evidence>
<dbReference type="GO" id="GO:0008270">
    <property type="term" value="F:zinc ion binding"/>
    <property type="evidence" value="ECO:0007669"/>
    <property type="project" value="UniProtKB-UniRule"/>
</dbReference>
<comment type="cofactor">
    <cofactor evidence="9">
        <name>Zn(2+)</name>
        <dbReference type="ChEBI" id="CHEBI:29105"/>
    </cofactor>
    <text evidence="9">Binds 1 zinc ion per subunit.</text>
</comment>
<keyword evidence="4 9" id="KW-0547">Nucleotide-binding</keyword>
<evidence type="ECO:0000256" key="9">
    <source>
        <dbReference type="HAMAP-Rule" id="MF_00036"/>
    </source>
</evidence>
<gene>
    <name evidence="9" type="primary">alaS</name>
    <name evidence="11" type="ORF">COV84_03205</name>
</gene>
<keyword evidence="7 9" id="KW-0648">Protein biosynthesis</keyword>
<dbReference type="GO" id="GO:0004813">
    <property type="term" value="F:alanine-tRNA ligase activity"/>
    <property type="evidence" value="ECO:0007669"/>
    <property type="project" value="UniProtKB-UniRule"/>
</dbReference>
<dbReference type="InterPro" id="IPR018162">
    <property type="entry name" value="Ala-tRNA-ligase_IIc_anticod-bd"/>
</dbReference>
<keyword evidence="9" id="KW-0862">Zinc</keyword>
<dbReference type="Pfam" id="PF07973">
    <property type="entry name" value="tRNA_SAD"/>
    <property type="match status" value="1"/>
</dbReference>
<dbReference type="Gene3D" id="3.30.980.10">
    <property type="entry name" value="Threonyl-trna Synthetase, Chain A, domain 2"/>
    <property type="match status" value="1"/>
</dbReference>
<feature type="binding site" evidence="9">
    <location>
        <position position="595"/>
    </location>
    <ligand>
        <name>Zn(2+)</name>
        <dbReference type="ChEBI" id="CHEBI:29105"/>
    </ligand>
</feature>
<dbReference type="NCBIfam" id="TIGR00344">
    <property type="entry name" value="alaS"/>
    <property type="match status" value="1"/>
</dbReference>
<evidence type="ECO:0000256" key="6">
    <source>
        <dbReference type="ARBA" id="ARBA00022884"/>
    </source>
</evidence>
<dbReference type="GO" id="GO:0006419">
    <property type="term" value="P:alanyl-tRNA aminoacylation"/>
    <property type="evidence" value="ECO:0007669"/>
    <property type="project" value="UniProtKB-UniRule"/>
</dbReference>
<keyword evidence="8 9" id="KW-0030">Aminoacyl-tRNA synthetase</keyword>
<comment type="catalytic activity">
    <reaction evidence="9">
        <text>tRNA(Ala) + L-alanine + ATP = L-alanyl-tRNA(Ala) + AMP + diphosphate</text>
        <dbReference type="Rhea" id="RHEA:12540"/>
        <dbReference type="Rhea" id="RHEA-COMP:9657"/>
        <dbReference type="Rhea" id="RHEA-COMP:9923"/>
        <dbReference type="ChEBI" id="CHEBI:30616"/>
        <dbReference type="ChEBI" id="CHEBI:33019"/>
        <dbReference type="ChEBI" id="CHEBI:57972"/>
        <dbReference type="ChEBI" id="CHEBI:78442"/>
        <dbReference type="ChEBI" id="CHEBI:78497"/>
        <dbReference type="ChEBI" id="CHEBI:456215"/>
        <dbReference type="EC" id="6.1.1.7"/>
    </reaction>
</comment>
<evidence type="ECO:0000256" key="1">
    <source>
        <dbReference type="ARBA" id="ARBA00008226"/>
    </source>
</evidence>
<dbReference type="AlphaFoldDB" id="A0A2H0KUH7"/>
<feature type="binding site" evidence="9">
    <location>
        <position position="489"/>
    </location>
    <ligand>
        <name>Zn(2+)</name>
        <dbReference type="ChEBI" id="CHEBI:29105"/>
    </ligand>
</feature>
<evidence type="ECO:0000256" key="4">
    <source>
        <dbReference type="ARBA" id="ARBA00022741"/>
    </source>
</evidence>
<evidence type="ECO:0000256" key="8">
    <source>
        <dbReference type="ARBA" id="ARBA00023146"/>
    </source>
</evidence>
<dbReference type="EMBL" id="PCVO01000048">
    <property type="protein sequence ID" value="PIQ75074.1"/>
    <property type="molecule type" value="Genomic_DNA"/>
</dbReference>
<dbReference type="InterPro" id="IPR050058">
    <property type="entry name" value="Ala-tRNA_ligase"/>
</dbReference>
<feature type="domain" description="Alanyl-transfer RNA synthetases family profile" evidence="10">
    <location>
        <begin position="1"/>
        <end position="625"/>
    </location>
</feature>
<keyword evidence="6 9" id="KW-0694">RNA-binding</keyword>
<evidence type="ECO:0000313" key="12">
    <source>
        <dbReference type="Proteomes" id="UP000229317"/>
    </source>
</evidence>
<dbReference type="FunFam" id="3.30.980.10:FF:000004">
    <property type="entry name" value="Alanine--tRNA ligase, cytoplasmic"/>
    <property type="match status" value="1"/>
</dbReference>
<dbReference type="InterPro" id="IPR018165">
    <property type="entry name" value="Ala-tRNA-synth_IIc_core"/>
</dbReference>
<dbReference type="PROSITE" id="PS50860">
    <property type="entry name" value="AA_TRNA_LIGASE_II_ALA"/>
    <property type="match status" value="1"/>
</dbReference>
<evidence type="ECO:0000256" key="3">
    <source>
        <dbReference type="ARBA" id="ARBA00022598"/>
    </source>
</evidence>
<dbReference type="InterPro" id="IPR023033">
    <property type="entry name" value="Ala_tRNA_ligase_euk/bac"/>
</dbReference>
<dbReference type="SUPFAM" id="SSF55681">
    <property type="entry name" value="Class II aaRS and biotin synthetases"/>
    <property type="match status" value="1"/>
</dbReference>
<dbReference type="InterPro" id="IPR045864">
    <property type="entry name" value="aa-tRNA-synth_II/BPL/LPL"/>
</dbReference>
<keyword evidence="9" id="KW-0963">Cytoplasm</keyword>
<sequence>MTANELREKYLNFFKERDHAIIPSASLIPEHDPTVLFTTAGMHPLTSFLLGEKHPGGKRLVNVQKCIRTGDIDDVGDSWHLTFFEMLGNWSLGDYWKKEAIEWSFEFLTGRDYLGISSEKLSVTVFAGDPSINSGQATRDEESAKIWESLGIPKERIFYLSKEENWWGPAGQTGPCGPCSEMFYDTGKEKCGSDCKPGCKCGKYAEIWNDVFMEFNKTAEGKFEQLKQKNVDTGMGVERTIAVLDGFDNVYDTELFKPLIKKIEEISNKKYEGENIKTFRIIADHLKAATFILAEGVEPSNVERGYVLRRLIRRAVRYGKQLGINDIFTFKIANVVIEMYRDVYLELSSNRMFIEEQLVREEEKFTKTLEKGLKVLEKMKPKKTISFLSKSFFTEYGLSGDVLFNLYSTYGFPIEMSLEEIKKLYQEYNREQGVSITELTKDDENRILQQFHESLKKHQELSRAGAEQKFKGGLADHSEHVVKYHTAAHLMLAALRQVLGSHVTQKGSNITAERLRFDFSHPQKLTLEQIKQVEDLVNQTIVRDLPVKMEEMSLDEAKEQGAMGVFESRYGEKVKVYTIAENGKIFSKEICGGPHVEKIGQLGHFKILKEESVSAGARRIKAVLE</sequence>
<comment type="function">
    <text evidence="9">Catalyzes the attachment of alanine to tRNA(Ala) in a two-step reaction: alanine is first activated by ATP to form Ala-AMP and then transferred to the acceptor end of tRNA(Ala). Also edits incorrectly charged Ser-tRNA(Ala) and Gly-tRNA(Ala) via its editing domain.</text>
</comment>
<dbReference type="PANTHER" id="PTHR11777">
    <property type="entry name" value="ALANYL-TRNA SYNTHETASE"/>
    <property type="match status" value="1"/>
</dbReference>
<evidence type="ECO:0000256" key="2">
    <source>
        <dbReference type="ARBA" id="ARBA00022555"/>
    </source>
</evidence>
<dbReference type="PANTHER" id="PTHR11777:SF9">
    <property type="entry name" value="ALANINE--TRNA LIGASE, CYTOPLASMIC"/>
    <property type="match status" value="1"/>
</dbReference>
<dbReference type="NCBIfam" id="NF002436">
    <property type="entry name" value="PRK01584.1"/>
    <property type="match status" value="1"/>
</dbReference>
<proteinExistence type="inferred from homology"/>
<dbReference type="GO" id="GO:0000049">
    <property type="term" value="F:tRNA binding"/>
    <property type="evidence" value="ECO:0007669"/>
    <property type="project" value="UniProtKB-KW"/>
</dbReference>
<keyword evidence="2 9" id="KW-0820">tRNA-binding</keyword>
<name>A0A2H0KUH7_9BACT</name>
<comment type="subcellular location">
    <subcellularLocation>
        <location evidence="9">Cytoplasm</location>
    </subcellularLocation>
</comment>
<organism evidence="11 12">
    <name type="scientific">Candidatus Portnoybacteria bacterium CG11_big_fil_rev_8_21_14_0_20_40_15</name>
    <dbReference type="NCBI Taxonomy" id="1974817"/>
    <lineage>
        <taxon>Bacteria</taxon>
        <taxon>Candidatus Portnoyibacteriota</taxon>
    </lineage>
</organism>
<dbReference type="InterPro" id="IPR018163">
    <property type="entry name" value="Thr/Ala-tRNA-synth_IIc_edit"/>
</dbReference>
<dbReference type="SUPFAM" id="SSF101353">
    <property type="entry name" value="Putative anticodon-binding domain of alanyl-tRNA synthetase (AlaRS)"/>
    <property type="match status" value="1"/>
</dbReference>
<evidence type="ECO:0000259" key="10">
    <source>
        <dbReference type="PROSITE" id="PS50860"/>
    </source>
</evidence>
<evidence type="ECO:0000256" key="7">
    <source>
        <dbReference type="ARBA" id="ARBA00022917"/>
    </source>
</evidence>
<dbReference type="Gene3D" id="3.30.930.10">
    <property type="entry name" value="Bira Bifunctional Protein, Domain 2"/>
    <property type="match status" value="1"/>
</dbReference>
<dbReference type="InterPro" id="IPR018164">
    <property type="entry name" value="Ala-tRNA-synth_IIc_N"/>
</dbReference>
<comment type="domain">
    <text evidence="9">Consists of three domains; the N-terminal catalytic domain, the editing domain and the C-terminal C-Ala domain. The editing domain removes incorrectly charged amino acids, while the C-Ala domain, along with tRNA(Ala), serves as a bridge to cooperatively bring together the editing and aminoacylation centers thus stimulating deacylation of misacylated tRNAs.</text>
</comment>
<dbReference type="SUPFAM" id="SSF55186">
    <property type="entry name" value="ThrRS/AlaRS common domain"/>
    <property type="match status" value="1"/>
</dbReference>
<dbReference type="EC" id="6.1.1.7" evidence="9"/>
<dbReference type="SMART" id="SM00863">
    <property type="entry name" value="tRNA_SAD"/>
    <property type="match status" value="1"/>
</dbReference>
<dbReference type="PRINTS" id="PR00980">
    <property type="entry name" value="TRNASYNTHALA"/>
</dbReference>
<feature type="binding site" evidence="9">
    <location>
        <position position="485"/>
    </location>
    <ligand>
        <name>Zn(2+)</name>
        <dbReference type="ChEBI" id="CHEBI:29105"/>
    </ligand>
</feature>
<feature type="binding site" evidence="9">
    <location>
        <position position="591"/>
    </location>
    <ligand>
        <name>Zn(2+)</name>
        <dbReference type="ChEBI" id="CHEBI:29105"/>
    </ligand>
</feature>
<comment type="similarity">
    <text evidence="1 9">Belongs to the class-II aminoacyl-tRNA synthetase family.</text>
</comment>
<dbReference type="Proteomes" id="UP000229317">
    <property type="component" value="Unassembled WGS sequence"/>
</dbReference>
<accession>A0A2H0KUH7</accession>
<reference evidence="11 12" key="1">
    <citation type="submission" date="2017-09" db="EMBL/GenBank/DDBJ databases">
        <title>Depth-based differentiation of microbial function through sediment-hosted aquifers and enrichment of novel symbionts in the deep terrestrial subsurface.</title>
        <authorList>
            <person name="Probst A.J."/>
            <person name="Ladd B."/>
            <person name="Jarett J.K."/>
            <person name="Geller-Mcgrath D.E."/>
            <person name="Sieber C.M."/>
            <person name="Emerson J.B."/>
            <person name="Anantharaman K."/>
            <person name="Thomas B.C."/>
            <person name="Malmstrom R."/>
            <person name="Stieglmeier M."/>
            <person name="Klingl A."/>
            <person name="Woyke T."/>
            <person name="Ryan C.M."/>
            <person name="Banfield J.F."/>
        </authorList>
    </citation>
    <scope>NUCLEOTIDE SEQUENCE [LARGE SCALE GENOMIC DNA]</scope>
    <source>
        <strain evidence="11">CG11_big_fil_rev_8_21_14_0_20_40_15</strain>
    </source>
</reference>
<dbReference type="GO" id="GO:0005829">
    <property type="term" value="C:cytosol"/>
    <property type="evidence" value="ECO:0007669"/>
    <property type="project" value="TreeGrafter"/>
</dbReference>
<dbReference type="Pfam" id="PF01411">
    <property type="entry name" value="tRNA-synt_2c"/>
    <property type="match status" value="1"/>
</dbReference>
<dbReference type="GO" id="GO:0002161">
    <property type="term" value="F:aminoacyl-tRNA deacylase activity"/>
    <property type="evidence" value="ECO:0007669"/>
    <property type="project" value="TreeGrafter"/>
</dbReference>
<dbReference type="Gene3D" id="3.30.54.20">
    <property type="match status" value="1"/>
</dbReference>
<keyword evidence="3 9" id="KW-0436">Ligase</keyword>
<dbReference type="GO" id="GO:0005524">
    <property type="term" value="F:ATP binding"/>
    <property type="evidence" value="ECO:0007669"/>
    <property type="project" value="UniProtKB-UniRule"/>
</dbReference>
<evidence type="ECO:0000256" key="5">
    <source>
        <dbReference type="ARBA" id="ARBA00022840"/>
    </source>
</evidence>
<dbReference type="InterPro" id="IPR012947">
    <property type="entry name" value="tRNA_SAD"/>
</dbReference>
<protein>
    <recommendedName>
        <fullName evidence="9">Alanine--tRNA ligase</fullName>
        <ecNumber evidence="9">6.1.1.7</ecNumber>
    </recommendedName>
    <alternativeName>
        <fullName evidence="9">Alanyl-tRNA synthetase</fullName>
        <shortName evidence="9">AlaRS</shortName>
    </alternativeName>
</protein>